<protein>
    <submittedName>
        <fullName evidence="1">Uncharacterized protein</fullName>
    </submittedName>
</protein>
<dbReference type="AlphaFoldDB" id="A0A369KC02"/>
<dbReference type="Proteomes" id="UP000076154">
    <property type="component" value="Unassembled WGS sequence"/>
</dbReference>
<name>A0A369KC02_HYPMA</name>
<accession>A0A369KC02</accession>
<reference evidence="1" key="1">
    <citation type="submission" date="2018-04" db="EMBL/GenBank/DDBJ databases">
        <title>Whole genome sequencing of Hypsizygus marmoreus.</title>
        <authorList>
            <person name="Choi I.-G."/>
            <person name="Min B."/>
            <person name="Kim J.-G."/>
            <person name="Kim S."/>
            <person name="Oh Y.-L."/>
            <person name="Kong W.-S."/>
            <person name="Park H."/>
            <person name="Jeong J."/>
            <person name="Song E.-S."/>
        </authorList>
    </citation>
    <scope>NUCLEOTIDE SEQUENCE [LARGE SCALE GENOMIC DNA]</scope>
    <source>
        <strain evidence="1">51987-8</strain>
    </source>
</reference>
<comment type="caution">
    <text evidence="1">The sequence shown here is derived from an EMBL/GenBank/DDBJ whole genome shotgun (WGS) entry which is preliminary data.</text>
</comment>
<dbReference type="EMBL" id="LUEZ02000001">
    <property type="protein sequence ID" value="RDB31122.1"/>
    <property type="molecule type" value="Genomic_DNA"/>
</dbReference>
<evidence type="ECO:0000313" key="1">
    <source>
        <dbReference type="EMBL" id="RDB31122.1"/>
    </source>
</evidence>
<keyword evidence="2" id="KW-1185">Reference proteome</keyword>
<organism evidence="1 2">
    <name type="scientific">Hypsizygus marmoreus</name>
    <name type="common">White beech mushroom</name>
    <name type="synonym">Agaricus marmoreus</name>
    <dbReference type="NCBI Taxonomy" id="39966"/>
    <lineage>
        <taxon>Eukaryota</taxon>
        <taxon>Fungi</taxon>
        <taxon>Dikarya</taxon>
        <taxon>Basidiomycota</taxon>
        <taxon>Agaricomycotina</taxon>
        <taxon>Agaricomycetes</taxon>
        <taxon>Agaricomycetidae</taxon>
        <taxon>Agaricales</taxon>
        <taxon>Tricholomatineae</taxon>
        <taxon>Lyophyllaceae</taxon>
        <taxon>Hypsizygus</taxon>
    </lineage>
</organism>
<sequence>MKFKIIPCHRDLRRFLHTDMALPVYTGASILRNTHVTPNQPILTWDSELDAIAIVLYLLYS</sequence>
<dbReference type="InParanoid" id="A0A369KC02"/>
<gene>
    <name evidence="1" type="ORF">Hypma_000063</name>
</gene>
<evidence type="ECO:0000313" key="2">
    <source>
        <dbReference type="Proteomes" id="UP000076154"/>
    </source>
</evidence>
<proteinExistence type="predicted"/>